<dbReference type="GeneID" id="98165214"/>
<feature type="signal peptide" evidence="1">
    <location>
        <begin position="1"/>
        <end position="27"/>
    </location>
</feature>
<protein>
    <recommendedName>
        <fullName evidence="4">Secreted protein</fullName>
    </recommendedName>
</protein>
<sequence length="75" mass="7772">MICRKPAPNSSLLTCWCVCLSLHTLNCVAVGYTNPQIGSCSIRTHCEPTCPTPGSMNIPVGSCLPGIVKGPGVVS</sequence>
<evidence type="ECO:0008006" key="4">
    <source>
        <dbReference type="Google" id="ProtNLM"/>
    </source>
</evidence>
<reference evidence="2 3" key="1">
    <citation type="submission" date="2024-07" db="EMBL/GenBank/DDBJ databases">
        <title>Section-level genome sequencing and comparative genomics of Aspergillus sections Usti and Cavernicolus.</title>
        <authorList>
            <consortium name="Lawrence Berkeley National Laboratory"/>
            <person name="Nybo J.L."/>
            <person name="Vesth T.C."/>
            <person name="Theobald S."/>
            <person name="Frisvad J.C."/>
            <person name="Larsen T.O."/>
            <person name="Kjaerboelling I."/>
            <person name="Rothschild-Mancinelli K."/>
            <person name="Lyhne E.K."/>
            <person name="Kogle M.E."/>
            <person name="Barry K."/>
            <person name="Clum A."/>
            <person name="Na H."/>
            <person name="Ledsgaard L."/>
            <person name="Lin J."/>
            <person name="Lipzen A."/>
            <person name="Kuo A."/>
            <person name="Riley R."/>
            <person name="Mondo S."/>
            <person name="LaButti K."/>
            <person name="Haridas S."/>
            <person name="Pangalinan J."/>
            <person name="Salamov A.A."/>
            <person name="Simmons B.A."/>
            <person name="Magnuson J.K."/>
            <person name="Chen J."/>
            <person name="Drula E."/>
            <person name="Henrissat B."/>
            <person name="Wiebenga A."/>
            <person name="Lubbers R.J."/>
            <person name="Gomes A.C."/>
            <person name="Macurrencykelacurrency M.R."/>
            <person name="Stajich J."/>
            <person name="Grigoriev I.V."/>
            <person name="Mortensen U.H."/>
            <person name="De vries R.P."/>
            <person name="Baker S.E."/>
            <person name="Andersen M.R."/>
        </authorList>
    </citation>
    <scope>NUCLEOTIDE SEQUENCE [LARGE SCALE GENOMIC DNA]</scope>
    <source>
        <strain evidence="2 3">CBS 756.74</strain>
    </source>
</reference>
<organism evidence="2 3">
    <name type="scientific">Aspergillus pseudodeflectus</name>
    <dbReference type="NCBI Taxonomy" id="176178"/>
    <lineage>
        <taxon>Eukaryota</taxon>
        <taxon>Fungi</taxon>
        <taxon>Dikarya</taxon>
        <taxon>Ascomycota</taxon>
        <taxon>Pezizomycotina</taxon>
        <taxon>Eurotiomycetes</taxon>
        <taxon>Eurotiomycetidae</taxon>
        <taxon>Eurotiales</taxon>
        <taxon>Aspergillaceae</taxon>
        <taxon>Aspergillus</taxon>
        <taxon>Aspergillus subgen. Nidulantes</taxon>
    </lineage>
</organism>
<feature type="chain" id="PRO_5046972624" description="Secreted protein" evidence="1">
    <location>
        <begin position="28"/>
        <end position="75"/>
    </location>
</feature>
<gene>
    <name evidence="2" type="ORF">BJX68DRAFT_94181</name>
</gene>
<evidence type="ECO:0000313" key="3">
    <source>
        <dbReference type="Proteomes" id="UP001610444"/>
    </source>
</evidence>
<accession>A0ABR4KCW7</accession>
<dbReference type="RefSeq" id="XP_070899213.1">
    <property type="nucleotide sequence ID" value="XM_071050050.1"/>
</dbReference>
<comment type="caution">
    <text evidence="2">The sequence shown here is derived from an EMBL/GenBank/DDBJ whole genome shotgun (WGS) entry which is preliminary data.</text>
</comment>
<keyword evidence="3" id="KW-1185">Reference proteome</keyword>
<proteinExistence type="predicted"/>
<name>A0ABR4KCW7_9EURO</name>
<evidence type="ECO:0000256" key="1">
    <source>
        <dbReference type="SAM" id="SignalP"/>
    </source>
</evidence>
<dbReference type="EMBL" id="JBFXLR010000021">
    <property type="protein sequence ID" value="KAL2850131.1"/>
    <property type="molecule type" value="Genomic_DNA"/>
</dbReference>
<dbReference type="Proteomes" id="UP001610444">
    <property type="component" value="Unassembled WGS sequence"/>
</dbReference>
<evidence type="ECO:0000313" key="2">
    <source>
        <dbReference type="EMBL" id="KAL2850131.1"/>
    </source>
</evidence>
<keyword evidence="1" id="KW-0732">Signal</keyword>